<feature type="transmembrane region" description="Helical" evidence="1">
    <location>
        <begin position="6"/>
        <end position="21"/>
    </location>
</feature>
<dbReference type="AlphaFoldDB" id="A0A1Q8QIU6"/>
<dbReference type="STRING" id="1888891.DSOL_4623"/>
<feature type="transmembrane region" description="Helical" evidence="1">
    <location>
        <begin position="51"/>
        <end position="70"/>
    </location>
</feature>
<keyword evidence="1" id="KW-0812">Transmembrane</keyword>
<organism evidence="2 3">
    <name type="scientific">Desulfosporosinus metallidurans</name>
    <dbReference type="NCBI Taxonomy" id="1888891"/>
    <lineage>
        <taxon>Bacteria</taxon>
        <taxon>Bacillati</taxon>
        <taxon>Bacillota</taxon>
        <taxon>Clostridia</taxon>
        <taxon>Eubacteriales</taxon>
        <taxon>Desulfitobacteriaceae</taxon>
        <taxon>Desulfosporosinus</taxon>
    </lineage>
</organism>
<dbReference type="Proteomes" id="UP000186102">
    <property type="component" value="Unassembled WGS sequence"/>
</dbReference>
<proteinExistence type="predicted"/>
<evidence type="ECO:0000256" key="1">
    <source>
        <dbReference type="SAM" id="Phobius"/>
    </source>
</evidence>
<keyword evidence="1" id="KW-1133">Transmembrane helix</keyword>
<dbReference type="OrthoDB" id="1799135at2"/>
<sequence>MPAWFPVVAAVIVPGSGYVLLSRPMRGLVMLFWMFIFGYITLQLSSSHVSLIGRFSGGIAVWAISVLEVYRITHKKTSL</sequence>
<gene>
    <name evidence="2" type="ORF">DSOL_4623</name>
</gene>
<evidence type="ECO:0000313" key="3">
    <source>
        <dbReference type="Proteomes" id="UP000186102"/>
    </source>
</evidence>
<dbReference type="EMBL" id="MLBF01000060">
    <property type="protein sequence ID" value="OLN27273.1"/>
    <property type="molecule type" value="Genomic_DNA"/>
</dbReference>
<evidence type="ECO:0000313" key="2">
    <source>
        <dbReference type="EMBL" id="OLN27273.1"/>
    </source>
</evidence>
<name>A0A1Q8QIU6_9FIRM</name>
<keyword evidence="3" id="KW-1185">Reference proteome</keyword>
<comment type="caution">
    <text evidence="2">The sequence shown here is derived from an EMBL/GenBank/DDBJ whole genome shotgun (WGS) entry which is preliminary data.</text>
</comment>
<dbReference type="RefSeq" id="WP_075366947.1">
    <property type="nucleotide sequence ID" value="NZ_MLBF01000060.1"/>
</dbReference>
<accession>A0A1Q8QIU6</accession>
<protein>
    <submittedName>
        <fullName evidence="2">Uncharacterized protein</fullName>
    </submittedName>
</protein>
<feature type="transmembrane region" description="Helical" evidence="1">
    <location>
        <begin position="28"/>
        <end position="45"/>
    </location>
</feature>
<reference evidence="2 3" key="1">
    <citation type="submission" date="2016-09" db="EMBL/GenBank/DDBJ databases">
        <title>Complete genome of Desulfosporosinus sp. OL.</title>
        <authorList>
            <person name="Mardanov A."/>
            <person name="Beletsky A."/>
            <person name="Panova A."/>
            <person name="Karnachuk O."/>
            <person name="Ravin N."/>
        </authorList>
    </citation>
    <scope>NUCLEOTIDE SEQUENCE [LARGE SCALE GENOMIC DNA]</scope>
    <source>
        <strain evidence="2 3">OL</strain>
    </source>
</reference>
<keyword evidence="1" id="KW-0472">Membrane</keyword>